<dbReference type="PANTHER" id="PTHR33623">
    <property type="entry name" value="OS04G0572500 PROTEIN"/>
    <property type="match status" value="1"/>
</dbReference>
<name>A0A9Q0FSR5_9ROSI</name>
<dbReference type="EMBL" id="JAKUCV010003913">
    <property type="protein sequence ID" value="KAJ4837168.1"/>
    <property type="molecule type" value="Genomic_DNA"/>
</dbReference>
<dbReference type="PANTHER" id="PTHR33623:SF5">
    <property type="entry name" value="HISTONE-LYSINE N-METHYLTRANSFERASE SETD1B-LIKE PROTEIN"/>
    <property type="match status" value="1"/>
</dbReference>
<accession>A0A9Q0FSR5</accession>
<dbReference type="AlphaFoldDB" id="A0A9Q0FSR5"/>
<feature type="compositionally biased region" description="Basic and acidic residues" evidence="1">
    <location>
        <begin position="294"/>
        <end position="303"/>
    </location>
</feature>
<dbReference type="OrthoDB" id="1918879at2759"/>
<evidence type="ECO:0000313" key="3">
    <source>
        <dbReference type="EMBL" id="KAJ4837168.1"/>
    </source>
</evidence>
<evidence type="ECO:0000313" key="4">
    <source>
        <dbReference type="Proteomes" id="UP001141552"/>
    </source>
</evidence>
<feature type="domain" description="DUF4378" evidence="2">
    <location>
        <begin position="471"/>
        <end position="534"/>
    </location>
</feature>
<feature type="compositionally biased region" description="Polar residues" evidence="1">
    <location>
        <begin position="274"/>
        <end position="288"/>
    </location>
</feature>
<feature type="compositionally biased region" description="Acidic residues" evidence="1">
    <location>
        <begin position="338"/>
        <end position="352"/>
    </location>
</feature>
<feature type="region of interest" description="Disordered" evidence="1">
    <location>
        <begin position="274"/>
        <end position="352"/>
    </location>
</feature>
<evidence type="ECO:0000259" key="2">
    <source>
        <dbReference type="Pfam" id="PF14309"/>
    </source>
</evidence>
<organism evidence="3 4">
    <name type="scientific">Turnera subulata</name>
    <dbReference type="NCBI Taxonomy" id="218843"/>
    <lineage>
        <taxon>Eukaryota</taxon>
        <taxon>Viridiplantae</taxon>
        <taxon>Streptophyta</taxon>
        <taxon>Embryophyta</taxon>
        <taxon>Tracheophyta</taxon>
        <taxon>Spermatophyta</taxon>
        <taxon>Magnoliopsida</taxon>
        <taxon>eudicotyledons</taxon>
        <taxon>Gunneridae</taxon>
        <taxon>Pentapetalae</taxon>
        <taxon>rosids</taxon>
        <taxon>fabids</taxon>
        <taxon>Malpighiales</taxon>
        <taxon>Passifloraceae</taxon>
        <taxon>Turnera</taxon>
    </lineage>
</organism>
<gene>
    <name evidence="3" type="ORF">Tsubulata_042106</name>
</gene>
<keyword evidence="4" id="KW-1185">Reference proteome</keyword>
<dbReference type="Pfam" id="PF14309">
    <property type="entry name" value="DUF4378"/>
    <property type="match status" value="1"/>
</dbReference>
<proteinExistence type="predicted"/>
<evidence type="ECO:0000256" key="1">
    <source>
        <dbReference type="SAM" id="MobiDB-lite"/>
    </source>
</evidence>
<comment type="caution">
    <text evidence="3">The sequence shown here is derived from an EMBL/GenBank/DDBJ whole genome shotgun (WGS) entry which is preliminary data.</text>
</comment>
<protein>
    <recommendedName>
        <fullName evidence="2">DUF4378 domain-containing protein</fullName>
    </recommendedName>
</protein>
<dbReference type="Proteomes" id="UP001141552">
    <property type="component" value="Unassembled WGS sequence"/>
</dbReference>
<reference evidence="3" key="2">
    <citation type="journal article" date="2023" name="Plants (Basel)">
        <title>Annotation of the Turnera subulata (Passifloraceae) Draft Genome Reveals the S-Locus Evolved after the Divergence of Turneroideae from Passifloroideae in a Stepwise Manner.</title>
        <authorList>
            <person name="Henning P.M."/>
            <person name="Roalson E.H."/>
            <person name="Mir W."/>
            <person name="McCubbin A.G."/>
            <person name="Shore J.S."/>
        </authorList>
    </citation>
    <scope>NUCLEOTIDE SEQUENCE</scope>
    <source>
        <strain evidence="3">F60SS</strain>
    </source>
</reference>
<sequence length="547" mass="62803">MPRRQQQQKYLHELLQEDQEPFKLKSYIADRRFQLKRETKTQLQVIKKRSRPITQAASSSFPQNFCKTACFFAYTTSSSTSPAADPRKSPLFELQSPAKKSPCNNPNTIFLHVPARTAALLLDAALRIQKQSSSKTKTANKPTSGFGLFGSFLKRLTHRNKTRHREIANDLNGLKHQQQHSVSRGGVLEEKSASRETGFSYSCTRRTSSAVWSESNEGKSLDFDLDTASSSTCRSDEDFEFADKVMNLNDMVDLSSYDRYFCDSPFRFVLCTSPSSGHRTPDFSSPATSPFRHKTTDQGRENNNDEVQSLKKLQANEAGDEEEEDKEQCSPVSVLDPPFEDDDDIVHDDQSEDDGFDLECSYAIVQRAKQKLLQKLRRFEKLAELDPVELEERMMEQEREFDEEDNNMDCIEREEGCDEEDLASSDMQKSIDMFIMQSLCKSSFNRPRKIPRDMKRLVSDLINEEEQEFGDREATVKRVCKRLESWKNVESNTIDMMVGQDFRRDKEGWRKDQEQAEEVALAIELSIFGILVEELSEELLGLNGQEF</sequence>
<dbReference type="InterPro" id="IPR025486">
    <property type="entry name" value="DUF4378"/>
</dbReference>
<reference evidence="3" key="1">
    <citation type="submission" date="2022-02" db="EMBL/GenBank/DDBJ databases">
        <authorList>
            <person name="Henning P.M."/>
            <person name="McCubbin A.G."/>
            <person name="Shore J.S."/>
        </authorList>
    </citation>
    <scope>NUCLEOTIDE SEQUENCE</scope>
    <source>
        <strain evidence="3">F60SS</strain>
        <tissue evidence="3">Leaves</tissue>
    </source>
</reference>